<evidence type="ECO:0000256" key="7">
    <source>
        <dbReference type="ARBA" id="ARBA00023264"/>
    </source>
</evidence>
<dbReference type="EMBL" id="CP080507">
    <property type="protein sequence ID" value="QYM80178.1"/>
    <property type="molecule type" value="Genomic_DNA"/>
</dbReference>
<dbReference type="RefSeq" id="WP_220164981.1">
    <property type="nucleotide sequence ID" value="NZ_CP080507.1"/>
</dbReference>
<accession>A0A8F9TYP1</accession>
<gene>
    <name evidence="10 11" type="primary">plsX</name>
    <name evidence="11" type="ORF">K0B96_06065</name>
</gene>
<comment type="function">
    <text evidence="10">Catalyzes the reversible formation of acyl-phosphate (acyl-PO(4)) from acyl-[acyl-carrier-protein] (acyl-ACP). This enzyme utilizes acyl-ACP as fatty acyl donor, but not acyl-CoA.</text>
</comment>
<evidence type="ECO:0000256" key="9">
    <source>
        <dbReference type="ARBA" id="ARBA00046608"/>
    </source>
</evidence>
<dbReference type="KEGG" id="ole:K0B96_06065"/>
<keyword evidence="3 10" id="KW-0444">Lipid biosynthesis</keyword>
<evidence type="ECO:0000313" key="12">
    <source>
        <dbReference type="Proteomes" id="UP000825051"/>
    </source>
</evidence>
<evidence type="ECO:0000256" key="6">
    <source>
        <dbReference type="ARBA" id="ARBA00023209"/>
    </source>
</evidence>
<evidence type="ECO:0000256" key="8">
    <source>
        <dbReference type="ARBA" id="ARBA00024069"/>
    </source>
</evidence>
<proteinExistence type="inferred from homology"/>
<protein>
    <recommendedName>
        <fullName evidence="8 10">Phosphate acyltransferase</fullName>
        <ecNumber evidence="8 10">2.3.1.274</ecNumber>
    </recommendedName>
    <alternativeName>
        <fullName evidence="10">Acyl-ACP phosphotransacylase</fullName>
    </alternativeName>
    <alternativeName>
        <fullName evidence="10">Acyl-[acyl-carrier-protein]--phosphate acyltransferase</fullName>
    </alternativeName>
    <alternativeName>
        <fullName evidence="10">Phosphate-acyl-ACP acyltransferase</fullName>
    </alternativeName>
</protein>
<evidence type="ECO:0000256" key="1">
    <source>
        <dbReference type="ARBA" id="ARBA00001232"/>
    </source>
</evidence>
<evidence type="ECO:0000256" key="4">
    <source>
        <dbReference type="ARBA" id="ARBA00022679"/>
    </source>
</evidence>
<keyword evidence="7 10" id="KW-1208">Phospholipid metabolism</keyword>
<name>A0A8F9TYP1_9BACT</name>
<comment type="pathway">
    <text evidence="10">Lipid metabolism; phospholipid metabolism.</text>
</comment>
<evidence type="ECO:0000256" key="5">
    <source>
        <dbReference type="ARBA" id="ARBA00023098"/>
    </source>
</evidence>
<keyword evidence="12" id="KW-1185">Reference proteome</keyword>
<keyword evidence="11" id="KW-0012">Acyltransferase</keyword>
<dbReference type="GO" id="GO:0008654">
    <property type="term" value="P:phospholipid biosynthetic process"/>
    <property type="evidence" value="ECO:0007669"/>
    <property type="project" value="UniProtKB-KW"/>
</dbReference>
<evidence type="ECO:0000256" key="3">
    <source>
        <dbReference type="ARBA" id="ARBA00022516"/>
    </source>
</evidence>
<dbReference type="InterPro" id="IPR012281">
    <property type="entry name" value="Phospholipid_synth_PlsX-like"/>
</dbReference>
<dbReference type="AlphaFoldDB" id="A0A8F9TYP1"/>
<keyword evidence="5 10" id="KW-0443">Lipid metabolism</keyword>
<keyword evidence="2 10" id="KW-0963">Cytoplasm</keyword>
<dbReference type="GO" id="GO:0043811">
    <property type="term" value="F:phosphate:acyl-[acyl carrier protein] acyltransferase activity"/>
    <property type="evidence" value="ECO:0007669"/>
    <property type="project" value="UniProtKB-UniRule"/>
</dbReference>
<dbReference type="PANTHER" id="PTHR30100:SF1">
    <property type="entry name" value="PHOSPHATE ACYLTRANSFERASE"/>
    <property type="match status" value="1"/>
</dbReference>
<keyword evidence="6 10" id="KW-0594">Phospholipid biosynthesis</keyword>
<dbReference type="EC" id="2.3.1.274" evidence="8 10"/>
<sequence>MVTSSGVSGRIAVDAMGGDLGPAEVVAAVQLALAEFPDLNPITLVGDTAVLTPLLASAQLANSPRASVFHASEVIAMDDKPLAGIKRKKDSSMVRAIELVKNGEACAIVSCGNTGALMAGGTLKLRPMEGIARPALAAVIPRENGHFILIDAGANPEARPEHLVHNAILGSHYCRVMLGIARPRVGLMTIGTEEGKGNALITETNELLRRVDDIINYAGPIEGFQVFTDHVDVVVCDGFVGNIMLKSWESLVNFFKSMLKEELSANPLRKAGALLSKGAFNSFKERINPERYGGAPLLGLRGTILKAHGSSNRYALKSAIRAAGEVIKADMNHLIEADITRANARLEQPAA</sequence>
<comment type="subcellular location">
    <subcellularLocation>
        <location evidence="10">Cytoplasm</location>
    </subcellularLocation>
    <text evidence="10">Associated with the membrane possibly through PlsY.</text>
</comment>
<comment type="catalytic activity">
    <reaction evidence="1 10">
        <text>a fatty acyl-[ACP] + phosphate = an acyl phosphate + holo-[ACP]</text>
        <dbReference type="Rhea" id="RHEA:42292"/>
        <dbReference type="Rhea" id="RHEA-COMP:9685"/>
        <dbReference type="Rhea" id="RHEA-COMP:14125"/>
        <dbReference type="ChEBI" id="CHEBI:43474"/>
        <dbReference type="ChEBI" id="CHEBI:59918"/>
        <dbReference type="ChEBI" id="CHEBI:64479"/>
        <dbReference type="ChEBI" id="CHEBI:138651"/>
        <dbReference type="EC" id="2.3.1.274"/>
    </reaction>
</comment>
<dbReference type="InterPro" id="IPR003664">
    <property type="entry name" value="FA_synthesis"/>
</dbReference>
<dbReference type="UniPathway" id="UPA00085"/>
<dbReference type="GO" id="GO:0006633">
    <property type="term" value="P:fatty acid biosynthetic process"/>
    <property type="evidence" value="ECO:0007669"/>
    <property type="project" value="UniProtKB-UniRule"/>
</dbReference>
<dbReference type="PANTHER" id="PTHR30100">
    <property type="entry name" value="FATTY ACID/PHOSPHOLIPID SYNTHESIS PROTEIN PLSX"/>
    <property type="match status" value="1"/>
</dbReference>
<evidence type="ECO:0000313" key="11">
    <source>
        <dbReference type="EMBL" id="QYM80178.1"/>
    </source>
</evidence>
<dbReference type="HAMAP" id="MF_00019">
    <property type="entry name" value="PlsX"/>
    <property type="match status" value="1"/>
</dbReference>
<organism evidence="11 12">
    <name type="scientific">Horticoccus luteus</name>
    <dbReference type="NCBI Taxonomy" id="2862869"/>
    <lineage>
        <taxon>Bacteria</taxon>
        <taxon>Pseudomonadati</taxon>
        <taxon>Verrucomicrobiota</taxon>
        <taxon>Opitutia</taxon>
        <taxon>Opitutales</taxon>
        <taxon>Opitutaceae</taxon>
        <taxon>Horticoccus</taxon>
    </lineage>
</organism>
<comment type="subunit">
    <text evidence="9 10">Homodimer. Probably interacts with PlsY.</text>
</comment>
<evidence type="ECO:0000256" key="2">
    <source>
        <dbReference type="ARBA" id="ARBA00022490"/>
    </source>
</evidence>
<reference evidence="11" key="1">
    <citation type="submission" date="2021-08" db="EMBL/GenBank/DDBJ databases">
        <title>Genome of a novel bacterium of the phylum Verrucomicrobia, Oleiharenicola sp. KSB-15.</title>
        <authorList>
            <person name="Chung J.-H."/>
            <person name="Ahn J.-H."/>
            <person name="Yoon Y."/>
            <person name="Kim D.-Y."/>
            <person name="An S.-H."/>
            <person name="Park I."/>
            <person name="Yeon J."/>
        </authorList>
    </citation>
    <scope>NUCLEOTIDE SEQUENCE</scope>
    <source>
        <strain evidence="11">KSB-15</strain>
    </source>
</reference>
<keyword evidence="4 10" id="KW-0808">Transferase</keyword>
<evidence type="ECO:0000256" key="10">
    <source>
        <dbReference type="HAMAP-Rule" id="MF_00019"/>
    </source>
</evidence>
<comment type="similarity">
    <text evidence="10">Belongs to the PlsX family.</text>
</comment>
<dbReference type="Gene3D" id="3.40.718.10">
    <property type="entry name" value="Isopropylmalate Dehydrogenase"/>
    <property type="match status" value="1"/>
</dbReference>
<dbReference type="NCBIfam" id="TIGR00182">
    <property type="entry name" value="plsX"/>
    <property type="match status" value="1"/>
</dbReference>
<dbReference type="Proteomes" id="UP000825051">
    <property type="component" value="Chromosome"/>
</dbReference>
<dbReference type="SUPFAM" id="SSF53659">
    <property type="entry name" value="Isocitrate/Isopropylmalate dehydrogenase-like"/>
    <property type="match status" value="1"/>
</dbReference>
<dbReference type="PIRSF" id="PIRSF002465">
    <property type="entry name" value="Phsphlp_syn_PlsX"/>
    <property type="match status" value="1"/>
</dbReference>
<dbReference type="Pfam" id="PF02504">
    <property type="entry name" value="FA_synthesis"/>
    <property type="match status" value="1"/>
</dbReference>
<dbReference type="GO" id="GO:0005737">
    <property type="term" value="C:cytoplasm"/>
    <property type="evidence" value="ECO:0007669"/>
    <property type="project" value="UniProtKB-SubCell"/>
</dbReference>